<dbReference type="PANTHER" id="PTHR30509:SF34">
    <property type="entry name" value="F3L24.34 PROTEIN"/>
    <property type="match status" value="1"/>
</dbReference>
<evidence type="ECO:0000256" key="4">
    <source>
        <dbReference type="ARBA" id="ARBA00022989"/>
    </source>
</evidence>
<gene>
    <name evidence="6" type="ORF">Adt_34492</name>
</gene>
<sequence length="208" mass="23837">MKSLVCELERSTSDAESEPDFWYLPFRSSCYQKLIRSLSNIVDALYFITYNLKIPSELPEICSVAQGELQEHVNNAMGHFRETLSSSLRCLEKATLTESFVVSKLPDEKIIQALEEGKLQNHNALSDLIMEDGEAHKILRYVEDVEKEDREGKKELGGRMIICSSALRFLHQYFEERNKRFGDMQKGTSPMGVPFKAIKTSTIFFARL</sequence>
<dbReference type="PANTHER" id="PTHR30509">
    <property type="entry name" value="P-HYDROXYBENZOIC ACID EFFLUX PUMP SUBUNIT-RELATED"/>
    <property type="match status" value="1"/>
</dbReference>
<dbReference type="GO" id="GO:0005886">
    <property type="term" value="C:plasma membrane"/>
    <property type="evidence" value="ECO:0007669"/>
    <property type="project" value="UniProtKB-SubCell"/>
</dbReference>
<evidence type="ECO:0000256" key="1">
    <source>
        <dbReference type="ARBA" id="ARBA00004651"/>
    </source>
</evidence>
<keyword evidence="5" id="KW-0472">Membrane</keyword>
<accession>A0ABD1R1L5</accession>
<protein>
    <submittedName>
        <fullName evidence="6">Uncharacterized protein</fullName>
    </submittedName>
</protein>
<evidence type="ECO:0000256" key="5">
    <source>
        <dbReference type="ARBA" id="ARBA00023136"/>
    </source>
</evidence>
<dbReference type="AlphaFoldDB" id="A0ABD1R1L5"/>
<evidence type="ECO:0000313" key="7">
    <source>
        <dbReference type="Proteomes" id="UP001604336"/>
    </source>
</evidence>
<comment type="caution">
    <text evidence="6">The sequence shown here is derived from an EMBL/GenBank/DDBJ whole genome shotgun (WGS) entry which is preliminary data.</text>
</comment>
<keyword evidence="4" id="KW-1133">Transmembrane helix</keyword>
<evidence type="ECO:0000256" key="3">
    <source>
        <dbReference type="ARBA" id="ARBA00022692"/>
    </source>
</evidence>
<organism evidence="6 7">
    <name type="scientific">Abeliophyllum distichum</name>
    <dbReference type="NCBI Taxonomy" id="126358"/>
    <lineage>
        <taxon>Eukaryota</taxon>
        <taxon>Viridiplantae</taxon>
        <taxon>Streptophyta</taxon>
        <taxon>Embryophyta</taxon>
        <taxon>Tracheophyta</taxon>
        <taxon>Spermatophyta</taxon>
        <taxon>Magnoliopsida</taxon>
        <taxon>eudicotyledons</taxon>
        <taxon>Gunneridae</taxon>
        <taxon>Pentapetalae</taxon>
        <taxon>asterids</taxon>
        <taxon>lamiids</taxon>
        <taxon>Lamiales</taxon>
        <taxon>Oleaceae</taxon>
        <taxon>Forsythieae</taxon>
        <taxon>Abeliophyllum</taxon>
    </lineage>
</organism>
<keyword evidence="7" id="KW-1185">Reference proteome</keyword>
<dbReference type="Proteomes" id="UP001604336">
    <property type="component" value="Unassembled WGS sequence"/>
</dbReference>
<evidence type="ECO:0000313" key="6">
    <source>
        <dbReference type="EMBL" id="KAL2481526.1"/>
    </source>
</evidence>
<keyword evidence="3" id="KW-0812">Transmembrane</keyword>
<proteinExistence type="predicted"/>
<comment type="subcellular location">
    <subcellularLocation>
        <location evidence="1">Cell membrane</location>
        <topology evidence="1">Multi-pass membrane protein</topology>
    </subcellularLocation>
</comment>
<name>A0ABD1R1L5_9LAMI</name>
<reference evidence="7" key="1">
    <citation type="submission" date="2024-07" db="EMBL/GenBank/DDBJ databases">
        <title>Two chromosome-level genome assemblies of Korean endemic species Abeliophyllum distichum and Forsythia ovata (Oleaceae).</title>
        <authorList>
            <person name="Jang H."/>
        </authorList>
    </citation>
    <scope>NUCLEOTIDE SEQUENCE [LARGE SCALE GENOMIC DNA]</scope>
</reference>
<dbReference type="EMBL" id="JBFOLK010000010">
    <property type="protein sequence ID" value="KAL2481526.1"/>
    <property type="molecule type" value="Genomic_DNA"/>
</dbReference>
<evidence type="ECO:0000256" key="2">
    <source>
        <dbReference type="ARBA" id="ARBA00022475"/>
    </source>
</evidence>
<keyword evidence="2" id="KW-1003">Cell membrane</keyword>